<comment type="caution">
    <text evidence="1">The sequence shown here is derived from an EMBL/GenBank/DDBJ whole genome shotgun (WGS) entry which is preliminary data.</text>
</comment>
<name>A0A0F9FUN0_9ZZZZ</name>
<sequence length="82" mass="9249">MKEPPLLRVEWVDSALIGAQWWETDELNTATAPIVSVGFKVKIEDGMLYLAGSWNPSERHLPWAQVIAIPESAIVKKRRIGH</sequence>
<evidence type="ECO:0000313" key="1">
    <source>
        <dbReference type="EMBL" id="KKL89973.1"/>
    </source>
</evidence>
<protein>
    <submittedName>
        <fullName evidence="1">Uncharacterized protein</fullName>
    </submittedName>
</protein>
<accession>A0A0F9FUN0</accession>
<gene>
    <name evidence="1" type="ORF">LCGC14_1909360</name>
</gene>
<reference evidence="1" key="1">
    <citation type="journal article" date="2015" name="Nature">
        <title>Complex archaea that bridge the gap between prokaryotes and eukaryotes.</title>
        <authorList>
            <person name="Spang A."/>
            <person name="Saw J.H."/>
            <person name="Jorgensen S.L."/>
            <person name="Zaremba-Niedzwiedzka K."/>
            <person name="Martijn J."/>
            <person name="Lind A.E."/>
            <person name="van Eijk R."/>
            <person name="Schleper C."/>
            <person name="Guy L."/>
            <person name="Ettema T.J."/>
        </authorList>
    </citation>
    <scope>NUCLEOTIDE SEQUENCE</scope>
</reference>
<proteinExistence type="predicted"/>
<dbReference type="AlphaFoldDB" id="A0A0F9FUN0"/>
<dbReference type="EMBL" id="LAZR01020139">
    <property type="protein sequence ID" value="KKL89973.1"/>
    <property type="molecule type" value="Genomic_DNA"/>
</dbReference>
<organism evidence="1">
    <name type="scientific">marine sediment metagenome</name>
    <dbReference type="NCBI Taxonomy" id="412755"/>
    <lineage>
        <taxon>unclassified sequences</taxon>
        <taxon>metagenomes</taxon>
        <taxon>ecological metagenomes</taxon>
    </lineage>
</organism>